<dbReference type="PANTHER" id="PTHR34857:SF2">
    <property type="entry name" value="SLL0384 PROTEIN"/>
    <property type="match status" value="1"/>
</dbReference>
<evidence type="ECO:0000313" key="7">
    <source>
        <dbReference type="EMBL" id="CCH70379.1"/>
    </source>
</evidence>
<keyword evidence="5 6" id="KW-0472">Membrane</keyword>
<dbReference type="CDD" id="cd16914">
    <property type="entry name" value="EcfT"/>
    <property type="match status" value="1"/>
</dbReference>
<dbReference type="OrthoDB" id="4533at2"/>
<dbReference type="STRING" id="1193181.BN10_560072"/>
<dbReference type="Pfam" id="PF02361">
    <property type="entry name" value="CbiQ"/>
    <property type="match status" value="1"/>
</dbReference>
<proteinExistence type="predicted"/>
<dbReference type="PANTHER" id="PTHR34857">
    <property type="entry name" value="SLL0384 PROTEIN"/>
    <property type="match status" value="1"/>
</dbReference>
<dbReference type="InterPro" id="IPR051611">
    <property type="entry name" value="ECF_transporter_component"/>
</dbReference>
<dbReference type="Proteomes" id="UP000013167">
    <property type="component" value="Unassembled WGS sequence"/>
</dbReference>
<evidence type="ECO:0000256" key="5">
    <source>
        <dbReference type="ARBA" id="ARBA00023136"/>
    </source>
</evidence>
<gene>
    <name evidence="7" type="ORF">BN10_560072</name>
</gene>
<feature type="transmembrane region" description="Helical" evidence="6">
    <location>
        <begin position="71"/>
        <end position="89"/>
    </location>
</feature>
<dbReference type="NCBIfam" id="TIGR02454">
    <property type="entry name" value="ECF_T_CbiQ"/>
    <property type="match status" value="1"/>
</dbReference>
<evidence type="ECO:0000256" key="6">
    <source>
        <dbReference type="SAM" id="Phobius"/>
    </source>
</evidence>
<dbReference type="AlphaFoldDB" id="N0E594"/>
<comment type="caution">
    <text evidence="7">The sequence shown here is derived from an EMBL/GenBank/DDBJ whole genome shotgun (WGS) entry which is preliminary data.</text>
</comment>
<dbReference type="eggNOG" id="COG0619">
    <property type="taxonomic scope" value="Bacteria"/>
</dbReference>
<dbReference type="GO" id="GO:0043190">
    <property type="term" value="C:ATP-binding cassette (ABC) transporter complex"/>
    <property type="evidence" value="ECO:0007669"/>
    <property type="project" value="InterPro"/>
</dbReference>
<evidence type="ECO:0000313" key="8">
    <source>
        <dbReference type="Proteomes" id="UP000013167"/>
    </source>
</evidence>
<dbReference type="InterPro" id="IPR012809">
    <property type="entry name" value="ECF_CbiQ"/>
</dbReference>
<evidence type="ECO:0000256" key="2">
    <source>
        <dbReference type="ARBA" id="ARBA00022475"/>
    </source>
</evidence>
<comment type="subcellular location">
    <subcellularLocation>
        <location evidence="1">Cell membrane</location>
        <topology evidence="1">Multi-pass membrane protein</topology>
    </subcellularLocation>
</comment>
<evidence type="ECO:0000256" key="4">
    <source>
        <dbReference type="ARBA" id="ARBA00022989"/>
    </source>
</evidence>
<dbReference type="GO" id="GO:0006824">
    <property type="term" value="P:cobalt ion transport"/>
    <property type="evidence" value="ECO:0007669"/>
    <property type="project" value="InterPro"/>
</dbReference>
<keyword evidence="4 6" id="KW-1133">Transmembrane helix</keyword>
<feature type="transmembrane region" description="Helical" evidence="6">
    <location>
        <begin position="142"/>
        <end position="160"/>
    </location>
</feature>
<feature type="transmembrane region" description="Helical" evidence="6">
    <location>
        <begin position="109"/>
        <end position="130"/>
    </location>
</feature>
<keyword evidence="3 6" id="KW-0812">Transmembrane</keyword>
<keyword evidence="8" id="KW-1185">Reference proteome</keyword>
<accession>N0E594</accession>
<dbReference type="EMBL" id="CAIZ01000126">
    <property type="protein sequence ID" value="CCH70379.1"/>
    <property type="molecule type" value="Genomic_DNA"/>
</dbReference>
<protein>
    <submittedName>
        <fullName evidence="7">Putative integral membrane transport protein</fullName>
    </submittedName>
</protein>
<sequence>MGGGHAHHLQIAGDTLLHRLPAHAKIVGLVTFALAVVATPAPGWVPLGTALVIGVALVVRSGAPGRHIGRRLLVEVPFLIFAVVLPFVATGERTSIGPVTVSAPGLMASWLLVAKATSAVLAATAFSVTTTSRDIVAGLQRLRLPATLVAILSFMLRYLSVVGDEMTRMRIARESRGFRSRSVRSWGVLGRSLGSMFIRSFERGDRVHVAMLSRGWTGRLPVLDETPVAGRTWLQVLTPAALVLCVAAFLAVRP</sequence>
<feature type="transmembrane region" description="Helical" evidence="6">
    <location>
        <begin position="233"/>
        <end position="252"/>
    </location>
</feature>
<organism evidence="7 8">
    <name type="scientific">Phycicoccus elongatus Lp2</name>
    <dbReference type="NCBI Taxonomy" id="1193181"/>
    <lineage>
        <taxon>Bacteria</taxon>
        <taxon>Bacillati</taxon>
        <taxon>Actinomycetota</taxon>
        <taxon>Actinomycetes</taxon>
        <taxon>Micrococcales</taxon>
        <taxon>Intrasporangiaceae</taxon>
        <taxon>Phycicoccus</taxon>
    </lineage>
</organism>
<evidence type="ECO:0000256" key="1">
    <source>
        <dbReference type="ARBA" id="ARBA00004651"/>
    </source>
</evidence>
<name>N0E594_9MICO</name>
<dbReference type="RefSeq" id="WP_010850228.1">
    <property type="nucleotide sequence ID" value="NZ_HF570956.1"/>
</dbReference>
<feature type="transmembrane region" description="Helical" evidence="6">
    <location>
        <begin position="26"/>
        <end position="59"/>
    </location>
</feature>
<reference evidence="7 8" key="1">
    <citation type="journal article" date="2013" name="ISME J.">
        <title>A metabolic model for members of the genus Tetrasphaera involved in enhanced biological phosphorus removal.</title>
        <authorList>
            <person name="Kristiansen R."/>
            <person name="Nguyen H.T.T."/>
            <person name="Saunders A.M."/>
            <person name="Nielsen J.L."/>
            <person name="Wimmer R."/>
            <person name="Le V.Q."/>
            <person name="McIlroy S.J."/>
            <person name="Petrovski S."/>
            <person name="Seviour R.J."/>
            <person name="Calteau A."/>
            <person name="Nielsen K.L."/>
            <person name="Nielsen P.H."/>
        </authorList>
    </citation>
    <scope>NUCLEOTIDE SEQUENCE [LARGE SCALE GENOMIC DNA]</scope>
    <source>
        <strain evidence="7 8">Lp2</strain>
    </source>
</reference>
<dbReference type="HOGENOM" id="CLU_056469_1_1_11"/>
<dbReference type="InterPro" id="IPR003339">
    <property type="entry name" value="ABC/ECF_trnsptr_transmembrane"/>
</dbReference>
<keyword evidence="2" id="KW-1003">Cell membrane</keyword>
<evidence type="ECO:0000256" key="3">
    <source>
        <dbReference type="ARBA" id="ARBA00022692"/>
    </source>
</evidence>